<keyword evidence="3" id="KW-1185">Reference proteome</keyword>
<keyword evidence="1" id="KW-0472">Membrane</keyword>
<keyword evidence="1" id="KW-0812">Transmembrane</keyword>
<evidence type="ECO:0000313" key="3">
    <source>
        <dbReference type="Proteomes" id="UP000018896"/>
    </source>
</evidence>
<gene>
    <name evidence="2" type="ORF">JCM9157_4977</name>
</gene>
<dbReference type="EMBL" id="BAUV01000099">
    <property type="protein sequence ID" value="GAE37660.1"/>
    <property type="molecule type" value="Genomic_DNA"/>
</dbReference>
<sequence length="114" mass="12997">MFIPFFIYFGHKHDLVIILLALSSWALAVGEIGATFKDKKRRRKARFIVTGIITVIIPLALFLAIIGFGKQMDFPNYSDALLIASTGMFIFAVMIRFLDARTEIKRTQKQENVE</sequence>
<feature type="transmembrane region" description="Helical" evidence="1">
    <location>
        <begin position="48"/>
        <end position="68"/>
    </location>
</feature>
<organism evidence="2 3">
    <name type="scientific">Halalkalibacter akibai (strain ATCC 43226 / DSM 21942 / CIP 109018 / JCM 9157 / 1139)</name>
    <name type="common">Bacillus akibai</name>
    <dbReference type="NCBI Taxonomy" id="1236973"/>
    <lineage>
        <taxon>Bacteria</taxon>
        <taxon>Bacillati</taxon>
        <taxon>Bacillota</taxon>
        <taxon>Bacilli</taxon>
        <taxon>Bacillales</taxon>
        <taxon>Bacillaceae</taxon>
        <taxon>Halalkalibacter</taxon>
    </lineage>
</organism>
<name>W4QZU8_HALA3</name>
<evidence type="ECO:0000313" key="2">
    <source>
        <dbReference type="EMBL" id="GAE37660.1"/>
    </source>
</evidence>
<feature type="transmembrane region" description="Helical" evidence="1">
    <location>
        <begin position="80"/>
        <end position="98"/>
    </location>
</feature>
<feature type="transmembrane region" description="Helical" evidence="1">
    <location>
        <begin position="15"/>
        <end position="36"/>
    </location>
</feature>
<protein>
    <submittedName>
        <fullName evidence="2">Uncharacterized protein</fullName>
    </submittedName>
</protein>
<dbReference type="Proteomes" id="UP000018896">
    <property type="component" value="Unassembled WGS sequence"/>
</dbReference>
<dbReference type="AlphaFoldDB" id="W4QZU8"/>
<reference evidence="2 3" key="1">
    <citation type="journal article" date="2014" name="Genome Announc.">
        <title>Draft Genome Sequences of Three Alkaliphilic Bacillus Strains, Bacillus wakoensis JCM 9140T, Bacillus akibai JCM 9157T, and Bacillus hemicellulosilyticus JCM 9152T.</title>
        <authorList>
            <person name="Yuki M."/>
            <person name="Oshima K."/>
            <person name="Suda W."/>
            <person name="Oshida Y."/>
            <person name="Kitamura K."/>
            <person name="Iida T."/>
            <person name="Hattori M."/>
            <person name="Ohkuma M."/>
        </authorList>
    </citation>
    <scope>NUCLEOTIDE SEQUENCE [LARGE SCALE GENOMIC DNA]</scope>
    <source>
        <strain evidence="2 3">JCM 9157</strain>
    </source>
</reference>
<accession>W4QZU8</accession>
<evidence type="ECO:0000256" key="1">
    <source>
        <dbReference type="SAM" id="Phobius"/>
    </source>
</evidence>
<comment type="caution">
    <text evidence="2">The sequence shown here is derived from an EMBL/GenBank/DDBJ whole genome shotgun (WGS) entry which is preliminary data.</text>
</comment>
<keyword evidence="1" id="KW-1133">Transmembrane helix</keyword>
<proteinExistence type="predicted"/>